<name>X0VR60_9ZZZZ</name>
<dbReference type="SMR" id="X0VR60"/>
<accession>X0VR60</accession>
<dbReference type="AlphaFoldDB" id="X0VR60"/>
<comment type="caution">
    <text evidence="1">The sequence shown here is derived from an EMBL/GenBank/DDBJ whole genome shotgun (WGS) entry which is preliminary data.</text>
</comment>
<proteinExistence type="predicted"/>
<reference evidence="1" key="1">
    <citation type="journal article" date="2014" name="Front. Microbiol.">
        <title>High frequency of phylogenetically diverse reductive dehalogenase-homologous genes in deep subseafloor sedimentary metagenomes.</title>
        <authorList>
            <person name="Kawai M."/>
            <person name="Futagami T."/>
            <person name="Toyoda A."/>
            <person name="Takaki Y."/>
            <person name="Nishi S."/>
            <person name="Hori S."/>
            <person name="Arai W."/>
            <person name="Tsubouchi T."/>
            <person name="Morono Y."/>
            <person name="Uchiyama I."/>
            <person name="Ito T."/>
            <person name="Fujiyama A."/>
            <person name="Inagaki F."/>
            <person name="Takami H."/>
        </authorList>
    </citation>
    <scope>NUCLEOTIDE SEQUENCE</scope>
    <source>
        <strain evidence="1">Expedition CK06-06</strain>
    </source>
</reference>
<dbReference type="SUPFAM" id="SSF53649">
    <property type="entry name" value="Alkaline phosphatase-like"/>
    <property type="match status" value="1"/>
</dbReference>
<dbReference type="EMBL" id="BARS01030344">
    <property type="protein sequence ID" value="GAG20715.1"/>
    <property type="molecule type" value="Genomic_DNA"/>
</dbReference>
<protein>
    <recommendedName>
        <fullName evidence="2">Sulfatase N-terminal domain-containing protein</fullName>
    </recommendedName>
</protein>
<evidence type="ECO:0008006" key="2">
    <source>
        <dbReference type="Google" id="ProtNLM"/>
    </source>
</evidence>
<feature type="non-terminal residue" evidence="1">
    <location>
        <position position="213"/>
    </location>
</feature>
<dbReference type="Gene3D" id="3.40.720.10">
    <property type="entry name" value="Alkaline Phosphatase, subunit A"/>
    <property type="match status" value="1"/>
</dbReference>
<dbReference type="Pfam" id="PF01663">
    <property type="entry name" value="Phosphodiest"/>
    <property type="match status" value="1"/>
</dbReference>
<organism evidence="1">
    <name type="scientific">marine sediment metagenome</name>
    <dbReference type="NCBI Taxonomy" id="412755"/>
    <lineage>
        <taxon>unclassified sequences</taxon>
        <taxon>metagenomes</taxon>
        <taxon>ecological metagenomes</taxon>
    </lineage>
</organism>
<sequence>MSHSCVRILVLLLAAVAIDVARAGPARCEATPRLVLLVAVDQLPPDRIDADLPGGLGRLTREGRFYTEAALDHGMTETCAGHATMLTGRHPAHAGIPGNRFLDLEEGETVYCVADSSADAPVLGGEGGRSPKNLRVSTLGDWMKSAHPASRVFSVSGKDRAAVTLAGHSPDAAYWFNATGEVGFTSSGYYMARLPEWVQEFNGRTPPEDGFLA</sequence>
<gene>
    <name evidence="1" type="ORF">S01H1_47329</name>
</gene>
<dbReference type="InterPro" id="IPR017850">
    <property type="entry name" value="Alkaline_phosphatase_core_sf"/>
</dbReference>
<dbReference type="InterPro" id="IPR002591">
    <property type="entry name" value="Phosphodiest/P_Trfase"/>
</dbReference>
<evidence type="ECO:0000313" key="1">
    <source>
        <dbReference type="EMBL" id="GAG20715.1"/>
    </source>
</evidence>